<reference evidence="2" key="1">
    <citation type="journal article" date="2024" name="Proc. Natl. Acad. Sci. U.S.A.">
        <title>Extraordinary preservation of gene collinearity over three hundred million years revealed in homosporous lycophytes.</title>
        <authorList>
            <person name="Li C."/>
            <person name="Wickell D."/>
            <person name="Kuo L.Y."/>
            <person name="Chen X."/>
            <person name="Nie B."/>
            <person name="Liao X."/>
            <person name="Peng D."/>
            <person name="Ji J."/>
            <person name="Jenkins J."/>
            <person name="Williams M."/>
            <person name="Shu S."/>
            <person name="Plott C."/>
            <person name="Barry K."/>
            <person name="Rajasekar S."/>
            <person name="Grimwood J."/>
            <person name="Han X."/>
            <person name="Sun S."/>
            <person name="Hou Z."/>
            <person name="He W."/>
            <person name="Dai G."/>
            <person name="Sun C."/>
            <person name="Schmutz J."/>
            <person name="Leebens-Mack J.H."/>
            <person name="Li F.W."/>
            <person name="Wang L."/>
        </authorList>
    </citation>
    <scope>NUCLEOTIDE SEQUENCE [LARGE SCALE GENOMIC DNA]</scope>
    <source>
        <strain evidence="2">cv. PW_Plant_1</strain>
    </source>
</reference>
<organism evidence="1 2">
    <name type="scientific">Diphasiastrum complanatum</name>
    <name type="common">Issler's clubmoss</name>
    <name type="synonym">Lycopodium complanatum</name>
    <dbReference type="NCBI Taxonomy" id="34168"/>
    <lineage>
        <taxon>Eukaryota</taxon>
        <taxon>Viridiplantae</taxon>
        <taxon>Streptophyta</taxon>
        <taxon>Embryophyta</taxon>
        <taxon>Tracheophyta</taxon>
        <taxon>Lycopodiopsida</taxon>
        <taxon>Lycopodiales</taxon>
        <taxon>Lycopodiaceae</taxon>
        <taxon>Lycopodioideae</taxon>
        <taxon>Diphasiastrum</taxon>
    </lineage>
</organism>
<name>A0ACC2CIQ5_DIPCM</name>
<keyword evidence="2" id="KW-1185">Reference proteome</keyword>
<accession>A0ACC2CIQ5</accession>
<comment type="caution">
    <text evidence="1">The sequence shown here is derived from an EMBL/GenBank/DDBJ whole genome shotgun (WGS) entry which is preliminary data.</text>
</comment>
<gene>
    <name evidence="1" type="ORF">O6H91_10G079600</name>
</gene>
<proteinExistence type="predicted"/>
<evidence type="ECO:0000313" key="1">
    <source>
        <dbReference type="EMBL" id="KAJ7541852.1"/>
    </source>
</evidence>
<evidence type="ECO:0000313" key="2">
    <source>
        <dbReference type="Proteomes" id="UP001162992"/>
    </source>
</evidence>
<dbReference type="EMBL" id="CM055101">
    <property type="protein sequence ID" value="KAJ7541852.1"/>
    <property type="molecule type" value="Genomic_DNA"/>
</dbReference>
<dbReference type="Proteomes" id="UP001162992">
    <property type="component" value="Chromosome 10"/>
</dbReference>
<protein>
    <submittedName>
        <fullName evidence="1">Uncharacterized protein</fullName>
    </submittedName>
</protein>
<sequence>MIANKKARLAEHLYDLRAGSDSILCKIFPDPKLPTLESSGPGDLQCEYGDGLGLMDNSFSHTDWLNNEQVGRLTSPLSVIIDGSSLQHDDFWSDLMPNTPIAERDKLDDASHNARFFDGALTDQASFGSNDMMSLGAVQQGAGLHVREDDTASSQKFGIRSTQILTSDLNASGSMAVGIPSSFHQFEVHTLDLMDADTDLHFPKDVVPDAEKIDSKLTRTVSSKTTSPSLCASGNEIQIRHVEKPRDNGSKSITKVSNSEPSPEARVIQEHSIQPDLQNHPQPPLNKGSKVSQTSAGSQPYIKDSRWGEQLLSSCASAIATRNIVRTQHLMWVLNDLASLAGDANQRLAAYGLKALFSRITGSVTAASAYHQRNPPASLGPRAVNHALLKFHDVNPWHQLLYTATNGVLLESVEGKNRIHVVDIGISQGTQWPTFIEALATRASGPPELLRLTMLDDPLVTPFKSIPQSGETSAEFKTRLERFAKVVGLHLEIQILTISLQDVTTEMLNLKSNEALGLCAQFRLHRLHETTADSDDQGSCASTNLSPRDKFLKFLHDLQPQVVILNENDVDHLATDFLARFQKVTDYCWKFLDSMSTSFKGRDCEERQIIEYELAMSMLNNIACEGPLRFERNDTHTGWIVRMQKAGFSSDLPADDVMENVRVLLKKYDTNWDFVVDENCVVLLWKQQPVTFCSVWR</sequence>